<accession>A0A5B7JXG3</accession>
<proteinExistence type="predicted"/>
<organism evidence="1 2">
    <name type="scientific">Portunus trituberculatus</name>
    <name type="common">Swimming crab</name>
    <name type="synonym">Neptunus trituberculatus</name>
    <dbReference type="NCBI Taxonomy" id="210409"/>
    <lineage>
        <taxon>Eukaryota</taxon>
        <taxon>Metazoa</taxon>
        <taxon>Ecdysozoa</taxon>
        <taxon>Arthropoda</taxon>
        <taxon>Crustacea</taxon>
        <taxon>Multicrustacea</taxon>
        <taxon>Malacostraca</taxon>
        <taxon>Eumalacostraca</taxon>
        <taxon>Eucarida</taxon>
        <taxon>Decapoda</taxon>
        <taxon>Pleocyemata</taxon>
        <taxon>Brachyura</taxon>
        <taxon>Eubrachyura</taxon>
        <taxon>Portunoidea</taxon>
        <taxon>Portunidae</taxon>
        <taxon>Portuninae</taxon>
        <taxon>Portunus</taxon>
    </lineage>
</organism>
<reference evidence="1 2" key="1">
    <citation type="submission" date="2019-05" db="EMBL/GenBank/DDBJ databases">
        <title>Another draft genome of Portunus trituberculatus and its Hox gene families provides insights of decapod evolution.</title>
        <authorList>
            <person name="Jeong J.-H."/>
            <person name="Song I."/>
            <person name="Kim S."/>
            <person name="Choi T."/>
            <person name="Kim D."/>
            <person name="Ryu S."/>
            <person name="Kim W."/>
        </authorList>
    </citation>
    <scope>NUCLEOTIDE SEQUENCE [LARGE SCALE GENOMIC DNA]</scope>
    <source>
        <tissue evidence="1">Muscle</tissue>
    </source>
</reference>
<name>A0A5B7JXG3_PORTR</name>
<gene>
    <name evidence="1" type="ORF">E2C01_094539</name>
</gene>
<dbReference type="AlphaFoldDB" id="A0A5B7JXG3"/>
<evidence type="ECO:0000313" key="2">
    <source>
        <dbReference type="Proteomes" id="UP000324222"/>
    </source>
</evidence>
<sequence length="91" mass="10620">MERLHLSSGRHQDVLPAGEAWLRTHPPNGDNISGRQREVKYLYSDRAMKRQGQYVKERRFKVPDSDSVRQCGGRWECLTLLLRKEVRVTGI</sequence>
<keyword evidence="2" id="KW-1185">Reference proteome</keyword>
<evidence type="ECO:0000313" key="1">
    <source>
        <dbReference type="EMBL" id="MPC99143.1"/>
    </source>
</evidence>
<protein>
    <submittedName>
        <fullName evidence="1">Uncharacterized protein</fullName>
    </submittedName>
</protein>
<dbReference type="Proteomes" id="UP000324222">
    <property type="component" value="Unassembled WGS sequence"/>
</dbReference>
<dbReference type="EMBL" id="VSRR010117112">
    <property type="protein sequence ID" value="MPC99143.1"/>
    <property type="molecule type" value="Genomic_DNA"/>
</dbReference>
<comment type="caution">
    <text evidence="1">The sequence shown here is derived from an EMBL/GenBank/DDBJ whole genome shotgun (WGS) entry which is preliminary data.</text>
</comment>